<protein>
    <submittedName>
        <fullName evidence="1">Uncharacterized protein</fullName>
    </submittedName>
</protein>
<accession>A0A9E7NEM3</accession>
<dbReference type="EMBL" id="ON637170">
    <property type="protein sequence ID" value="UTN90267.1"/>
    <property type="molecule type" value="Genomic_DNA"/>
</dbReference>
<proteinExistence type="predicted"/>
<evidence type="ECO:0000313" key="2">
    <source>
        <dbReference type="Proteomes" id="UP001058039"/>
    </source>
</evidence>
<reference evidence="1" key="1">
    <citation type="journal article" date="2022" name="Pharmaceutics">
        <title>Isolation and Molecular Characterization of a Novel Lytic Bacteriophage That Inactivates MDR Klebsiella pneumoniae Strains.</title>
        <authorList>
            <person name="Balcao V.M."/>
            <person name="Moreli F.C."/>
            <person name="Silva E.C."/>
            <person name="Belline B.G."/>
            <person name="Martins L.F."/>
            <person name="Rossi F.P.N."/>
            <person name="Pereira C."/>
            <person name="Vila M.M.D.C."/>
            <person name="da Silva A.M."/>
        </authorList>
    </citation>
    <scope>NUCLEOTIDE SEQUENCE</scope>
</reference>
<keyword evidence="2" id="KW-1185">Reference proteome</keyword>
<dbReference type="Proteomes" id="UP001058039">
    <property type="component" value="Segment"/>
</dbReference>
<sequence length="30" mass="3390">MWELCEAASSSNEEVTTPPSIRKFVESVDF</sequence>
<name>A0A9E7NEM3_9CAUD</name>
<organism evidence="1 2">
    <name type="scientific">Klebsiella phage vB_KpnS_Uniso31</name>
    <dbReference type="NCBI Taxonomy" id="2951200"/>
    <lineage>
        <taxon>Viruses</taxon>
        <taxon>Duplodnaviria</taxon>
        <taxon>Heunggongvirae</taxon>
        <taxon>Uroviricota</taxon>
        <taxon>Caudoviricetes</taxon>
        <taxon>Demerecviridae</taxon>
        <taxon>Sugarlandvirus</taxon>
        <taxon>Sugarlandvirus Uniso31</taxon>
    </lineage>
</organism>
<evidence type="ECO:0000313" key="1">
    <source>
        <dbReference type="EMBL" id="UTN90267.1"/>
    </source>
</evidence>